<evidence type="ECO:0000256" key="7">
    <source>
        <dbReference type="ARBA" id="ARBA00023194"/>
    </source>
</evidence>
<comment type="similarity">
    <text evidence="2">Belongs to the ATP-dependent AMP-binding enzyme family.</text>
</comment>
<dbReference type="GO" id="GO:0016874">
    <property type="term" value="F:ligase activity"/>
    <property type="evidence" value="ECO:0007669"/>
    <property type="project" value="UniProtKB-KW"/>
</dbReference>
<dbReference type="Pfam" id="PF13193">
    <property type="entry name" value="AMP-binding_C"/>
    <property type="match status" value="1"/>
</dbReference>
<dbReference type="Pfam" id="PF00501">
    <property type="entry name" value="AMP-binding"/>
    <property type="match status" value="1"/>
</dbReference>
<dbReference type="Gene3D" id="3.30.559.10">
    <property type="entry name" value="Chloramphenicol acetyltransferase-like domain"/>
    <property type="match status" value="2"/>
</dbReference>
<dbReference type="Gene3D" id="3.40.50.980">
    <property type="match status" value="2"/>
</dbReference>
<keyword evidence="8" id="KW-0511">Multifunctional enzyme</keyword>
<dbReference type="PROSITE" id="PS00455">
    <property type="entry name" value="AMP_BINDING"/>
    <property type="match status" value="1"/>
</dbReference>
<dbReference type="Gene3D" id="2.30.38.10">
    <property type="entry name" value="Luciferase, Domain 3"/>
    <property type="match status" value="1"/>
</dbReference>
<dbReference type="RefSeq" id="WP_198826436.1">
    <property type="nucleotide sequence ID" value="NZ_CP066308.1"/>
</dbReference>
<dbReference type="Gene3D" id="1.10.1200.10">
    <property type="entry name" value="ACP-like"/>
    <property type="match status" value="1"/>
</dbReference>
<dbReference type="FunFam" id="3.30.300.30:FF:000010">
    <property type="entry name" value="Enterobactin synthetase component F"/>
    <property type="match status" value="1"/>
</dbReference>
<dbReference type="SUPFAM" id="SSF52777">
    <property type="entry name" value="CoA-dependent acyltransferases"/>
    <property type="match status" value="4"/>
</dbReference>
<dbReference type="Proteomes" id="UP000595847">
    <property type="component" value="Chromosome"/>
</dbReference>
<dbReference type="PROSITE" id="PS00012">
    <property type="entry name" value="PHOSPHOPANTETHEINE"/>
    <property type="match status" value="1"/>
</dbReference>
<dbReference type="InterPro" id="IPR001242">
    <property type="entry name" value="Condensation_dom"/>
</dbReference>
<dbReference type="PANTHER" id="PTHR45398">
    <property type="match status" value="1"/>
</dbReference>
<accession>A0A7T5EHS6</accession>
<dbReference type="InterPro" id="IPR023213">
    <property type="entry name" value="CAT-like_dom_sf"/>
</dbReference>
<protein>
    <submittedName>
        <fullName evidence="10">Amino acid adenylation domain-containing protein</fullName>
    </submittedName>
</protein>
<keyword evidence="5" id="KW-0436">Ligase</keyword>
<dbReference type="InterPro" id="IPR009081">
    <property type="entry name" value="PP-bd_ACP"/>
</dbReference>
<dbReference type="InterPro" id="IPR020845">
    <property type="entry name" value="AMP-binding_CS"/>
</dbReference>
<dbReference type="CDD" id="cd19534">
    <property type="entry name" value="E_NRPS"/>
    <property type="match status" value="1"/>
</dbReference>
<keyword evidence="4" id="KW-0597">Phosphoprotein</keyword>
<keyword evidence="6" id="KW-0677">Repeat</keyword>
<dbReference type="CDD" id="cd19531">
    <property type="entry name" value="LCL_NRPS-like"/>
    <property type="match status" value="1"/>
</dbReference>
<proteinExistence type="inferred from homology"/>
<dbReference type="SUPFAM" id="SSF47336">
    <property type="entry name" value="ACP-like"/>
    <property type="match status" value="1"/>
</dbReference>
<dbReference type="Pfam" id="PF00668">
    <property type="entry name" value="Condensation"/>
    <property type="match status" value="2"/>
</dbReference>
<dbReference type="PANTHER" id="PTHR45398:SF1">
    <property type="entry name" value="ENZYME, PUTATIVE (JCVI)-RELATED"/>
    <property type="match status" value="1"/>
</dbReference>
<dbReference type="Gene3D" id="3.30.559.30">
    <property type="entry name" value="Nonribosomal peptide synthetase, condensation domain"/>
    <property type="match status" value="2"/>
</dbReference>
<evidence type="ECO:0000313" key="11">
    <source>
        <dbReference type="EMBL" id="QUO39881.1"/>
    </source>
</evidence>
<keyword evidence="3" id="KW-0596">Phosphopantetheine</keyword>
<evidence type="ECO:0000256" key="6">
    <source>
        <dbReference type="ARBA" id="ARBA00022737"/>
    </source>
</evidence>
<feature type="domain" description="Carrier" evidence="9">
    <location>
        <begin position="1031"/>
        <end position="1104"/>
    </location>
</feature>
<evidence type="ECO:0000313" key="10">
    <source>
        <dbReference type="EMBL" id="QQE72803.1"/>
    </source>
</evidence>
<dbReference type="EMBL" id="CP066308">
    <property type="protein sequence ID" value="QQE72803.1"/>
    <property type="molecule type" value="Genomic_DNA"/>
</dbReference>
<dbReference type="Gene3D" id="3.30.300.30">
    <property type="match status" value="1"/>
</dbReference>
<gene>
    <name evidence="10" type="ORF">JD108_12690</name>
    <name evidence="11" type="ORF">KDJ56_12635</name>
</gene>
<dbReference type="Pfam" id="PF00550">
    <property type="entry name" value="PP-binding"/>
    <property type="match status" value="1"/>
</dbReference>
<dbReference type="SUPFAM" id="SSF56801">
    <property type="entry name" value="Acetyl-CoA synthetase-like"/>
    <property type="match status" value="1"/>
</dbReference>
<evidence type="ECO:0000256" key="1">
    <source>
        <dbReference type="ARBA" id="ARBA00001957"/>
    </source>
</evidence>
<evidence type="ECO:0000256" key="2">
    <source>
        <dbReference type="ARBA" id="ARBA00006432"/>
    </source>
</evidence>
<dbReference type="FunFam" id="3.30.559.10:FF:000012">
    <property type="entry name" value="Non-ribosomal peptide synthetase"/>
    <property type="match status" value="1"/>
</dbReference>
<dbReference type="InterPro" id="IPR020459">
    <property type="entry name" value="AMP-binding"/>
</dbReference>
<dbReference type="KEGG" id="bcop:JD108_12690"/>
<dbReference type="PROSITE" id="PS50075">
    <property type="entry name" value="CARRIER"/>
    <property type="match status" value="1"/>
</dbReference>
<dbReference type="Proteomes" id="UP000677234">
    <property type="component" value="Chromosome"/>
</dbReference>
<keyword evidence="7" id="KW-0045">Antibiotic biosynthesis</keyword>
<dbReference type="GO" id="GO:0044550">
    <property type="term" value="P:secondary metabolite biosynthetic process"/>
    <property type="evidence" value="ECO:0007669"/>
    <property type="project" value="UniProtKB-ARBA"/>
</dbReference>
<evidence type="ECO:0000313" key="12">
    <source>
        <dbReference type="Proteomes" id="UP000595847"/>
    </source>
</evidence>
<dbReference type="EMBL" id="CP073708">
    <property type="protein sequence ID" value="QUO39881.1"/>
    <property type="molecule type" value="Genomic_DNA"/>
</dbReference>
<reference evidence="10 12" key="1">
    <citation type="submission" date="2020-12" db="EMBL/GenBank/DDBJ databases">
        <title>strain FJAT-54423T represents a novel species of the genus Brevibacillus.</title>
        <authorList>
            <person name="Tang R."/>
        </authorList>
    </citation>
    <scope>NUCLEOTIDE SEQUENCE [LARGE SCALE GENOMIC DNA]</scope>
    <source>
        <strain evidence="10 12">FJAT-54423</strain>
    </source>
</reference>
<evidence type="ECO:0000259" key="9">
    <source>
        <dbReference type="PROSITE" id="PS50075"/>
    </source>
</evidence>
<dbReference type="SMART" id="SM00823">
    <property type="entry name" value="PKS_PP"/>
    <property type="match status" value="1"/>
</dbReference>
<dbReference type="InterPro" id="IPR010060">
    <property type="entry name" value="NRPS_synth"/>
</dbReference>
<dbReference type="FunFam" id="3.40.50.12780:FF:000012">
    <property type="entry name" value="Non-ribosomal peptide synthetase"/>
    <property type="match status" value="1"/>
</dbReference>
<name>A0A7T5EHS6_9BACL</name>
<dbReference type="GO" id="GO:0031177">
    <property type="term" value="F:phosphopantetheine binding"/>
    <property type="evidence" value="ECO:0007669"/>
    <property type="project" value="InterPro"/>
</dbReference>
<evidence type="ECO:0000313" key="13">
    <source>
        <dbReference type="Proteomes" id="UP000677234"/>
    </source>
</evidence>
<dbReference type="FunFam" id="3.40.50.980:FF:000001">
    <property type="entry name" value="Non-ribosomal peptide synthetase"/>
    <property type="match status" value="1"/>
</dbReference>
<evidence type="ECO:0000256" key="3">
    <source>
        <dbReference type="ARBA" id="ARBA00022450"/>
    </source>
</evidence>
<dbReference type="InterPro" id="IPR010071">
    <property type="entry name" value="AA_adenyl_dom"/>
</dbReference>
<dbReference type="FunFam" id="1.10.1200.10:FF:000005">
    <property type="entry name" value="Nonribosomal peptide synthetase 1"/>
    <property type="match status" value="1"/>
</dbReference>
<dbReference type="InterPro" id="IPR020806">
    <property type="entry name" value="PKS_PP-bd"/>
</dbReference>
<dbReference type="GO" id="GO:0008610">
    <property type="term" value="P:lipid biosynthetic process"/>
    <property type="evidence" value="ECO:0007669"/>
    <property type="project" value="UniProtKB-ARBA"/>
</dbReference>
<organism evidence="10 12">
    <name type="scientific">Brevibacillus composti</name>
    <dbReference type="NCBI Taxonomy" id="2796470"/>
    <lineage>
        <taxon>Bacteria</taxon>
        <taxon>Bacillati</taxon>
        <taxon>Bacillota</taxon>
        <taxon>Bacilli</taxon>
        <taxon>Bacillales</taxon>
        <taxon>Paenibacillaceae</taxon>
        <taxon>Brevibacillus</taxon>
    </lineage>
</organism>
<evidence type="ECO:0000256" key="8">
    <source>
        <dbReference type="ARBA" id="ARBA00023268"/>
    </source>
</evidence>
<dbReference type="FunFam" id="2.30.38.10:FF:000001">
    <property type="entry name" value="Non-ribosomal peptide synthetase PvdI"/>
    <property type="match status" value="1"/>
</dbReference>
<evidence type="ECO:0000256" key="4">
    <source>
        <dbReference type="ARBA" id="ARBA00022553"/>
    </source>
</evidence>
<dbReference type="InterPro" id="IPR000873">
    <property type="entry name" value="AMP-dep_synth/lig_dom"/>
</dbReference>
<dbReference type="InterPro" id="IPR045851">
    <property type="entry name" value="AMP-bd_C_sf"/>
</dbReference>
<dbReference type="CDD" id="cd05930">
    <property type="entry name" value="A_NRPS"/>
    <property type="match status" value="1"/>
</dbReference>
<sequence length="1594" mass="180243">MTSSGSMMKLSEKKRMLLERLLQEEGIEKANMAAGPIPSRENRNGIPLSYTQERLWFVHQLEPDNPVYNMPAALKFKGQLHLAALERSIHEIIRRHEALRTVFRVIDGQAVQVILPDLQLQLSVDKLHMLPAEKREEELQRLKREHARQSFPLDEGPLMRARLVQVEEQEYVLLLTIHHIIFDGWSIGVFVRELASLYESYAQEKEPALAPLPIQFGDFSLWQREQLEGEKLDKLLTYWRERLQGAPASLELPADRKRPPVQTFNGSTSTFTIPAALKKKVEELGQQEGATLFMTLLAAFNTLLYRYTGQTDLVLGTPIANRNRIETEALIGLFLNMLVLRTDLSGQPTFRQLLHRVKEVTLGAYEHQDLPFEKVVEALGQDHDLSRNPLFQILFVLQNAPVPALRLPGVELELQELETGTAKFDLSVWFTETDEGLAGTWEYNRDLFDPETIERMAAQFERLLASVTERPDQKVTELSILPDEEYRRVVYDWNDTETSYPQDVCIHQLFERQAEHRPDSTALLFEDRHVTYRELNEKANQFAHYLRKAGVGPNTRVGIMMQRSVEMIAGVLGVLKAGGAYVPLDPSYPAERQQYILENAEVKVLLTQGSAAEGRGWSESEKEVDSGEDRGCLVLEWERCGEHIRRESRENSEPAATPDDLAYIIYTSGSTGRPKGVVVRHKPVINLIDWVNNTFQVNPSDRMLWITSLGFDLSVYDIFGILAAGGSIRIVPDGDVREPERLLELLDSGEITFWDSAPAALQQVVPFLESGSRKPGESRLRLVFLSGDWIPVGMPDLLKKNFPLVEVVGLGGGTEATVWSNYYRIGEVPPEWISIPYGKPIQNAKYYILDPHGNPCPIGVPGELYIGGQCLAEGYANDPERTAERFIPDPFGKPGERMYRTGDLARFWPDGNMEFLGRVDNQVKIRGYRVELGEIETVVSQHPQVRNAVVIVFEEEPGDKRLVAYVVTHREETVAVPELRSFLRERLPEYMVPASFVFVPAIPVTTNGKVDRKALPKPVFSRSDLGLDYVPPRTPVEETLAAVWEAVLGQTPGIHDNFFEMGGDSILAIRVISLAKEKGLRFTPKDLFQHRTIAELVKVVRTAERLQHEQGIVEGPVPLTPIQHWFFEQEMTELHHFNHAVLLEEKEPLDLGLLEQAMQHLLRHHDALRLRFTRGEARWEQHNAGGGDEVSLERVDLSSRSAEEQAAAMADKLAEWQASMNLSEGPIIRMGHFSFGEEKTGRIFLAIHHLAVDGVSWRILLEDLDTAYQQLKNGESIRLSQKTTSFQHWAHRLVDFARTGRVQQEIDYWLTALPEQATKIPVDCETGENAVDSAETVTVGLEADETTQLLTEVPKAYRTQINEVLLAALVRSFARWTGSDELLIDLEGHGRDPFAEDLDLSRTVGWFTSLYPLHVKASAAHGPGLLLKAVKEQMRGVPNNGMRYGLLRYLSGDDAGQALRKLPRAEISFNYLGQYDETLTRLKTFTLAEECSGPDRSPRATRPYLIEISGKIMRGRLHLEWNYSRNVHDRSTITRLAHDYMASLREIIAHCTSPQAGGFTPSDFPAAKISSGELSKLLLRVQKEMGGRNHVDNR</sequence>
<dbReference type="GO" id="GO:0017000">
    <property type="term" value="P:antibiotic biosynthetic process"/>
    <property type="evidence" value="ECO:0007669"/>
    <property type="project" value="UniProtKB-KW"/>
</dbReference>
<comment type="cofactor">
    <cofactor evidence="1">
        <name>pantetheine 4'-phosphate</name>
        <dbReference type="ChEBI" id="CHEBI:47942"/>
    </cofactor>
</comment>
<dbReference type="NCBIfam" id="TIGR01720">
    <property type="entry name" value="NRPS-para261"/>
    <property type="match status" value="1"/>
</dbReference>
<dbReference type="InterPro" id="IPR036736">
    <property type="entry name" value="ACP-like_sf"/>
</dbReference>
<dbReference type="NCBIfam" id="TIGR01733">
    <property type="entry name" value="AA-adenyl-dom"/>
    <property type="match status" value="1"/>
</dbReference>
<dbReference type="InterPro" id="IPR006162">
    <property type="entry name" value="Ppantetheine_attach_site"/>
</dbReference>
<dbReference type="InterPro" id="IPR025110">
    <property type="entry name" value="AMP-bd_C"/>
</dbReference>
<keyword evidence="13" id="KW-1185">Reference proteome</keyword>
<evidence type="ECO:0000256" key="5">
    <source>
        <dbReference type="ARBA" id="ARBA00022598"/>
    </source>
</evidence>
<dbReference type="GO" id="GO:0043041">
    <property type="term" value="P:amino acid activation for nonribosomal peptide biosynthetic process"/>
    <property type="evidence" value="ECO:0007669"/>
    <property type="project" value="UniProtKB-ARBA"/>
</dbReference>
<dbReference type="PRINTS" id="PR00154">
    <property type="entry name" value="AMPBINDING"/>
</dbReference>
<reference evidence="11" key="2">
    <citation type="submission" date="2021-04" db="EMBL/GenBank/DDBJ databases">
        <title>Brevibacillus composti FJAT-54423, complete genome.</title>
        <authorList>
            <person name="Tang R."/>
        </authorList>
    </citation>
    <scope>NUCLEOTIDE SEQUENCE</scope>
    <source>
        <strain evidence="11">FJAT-54424</strain>
    </source>
</reference>